<dbReference type="SMART" id="SM00220">
    <property type="entry name" value="S_TKc"/>
    <property type="match status" value="1"/>
</dbReference>
<protein>
    <recommendedName>
        <fullName evidence="1">Protein kinase domain-containing protein</fullName>
    </recommendedName>
</protein>
<dbReference type="AlphaFoldDB" id="A0A2Z6NVC4"/>
<dbReference type="InterPro" id="IPR051681">
    <property type="entry name" value="Ser/Thr_Kinases-Pseudokinases"/>
</dbReference>
<dbReference type="PROSITE" id="PS00108">
    <property type="entry name" value="PROTEIN_KINASE_ST"/>
    <property type="match status" value="1"/>
</dbReference>
<dbReference type="InterPro" id="IPR011009">
    <property type="entry name" value="Kinase-like_dom_sf"/>
</dbReference>
<dbReference type="PANTHER" id="PTHR44329:SF84">
    <property type="entry name" value="PROTEIN KINASE LIKE PROTEIN"/>
    <property type="match status" value="1"/>
</dbReference>
<dbReference type="InterPro" id="IPR000719">
    <property type="entry name" value="Prot_kinase_dom"/>
</dbReference>
<dbReference type="Pfam" id="PF00069">
    <property type="entry name" value="Pkinase"/>
    <property type="match status" value="1"/>
</dbReference>
<dbReference type="OrthoDB" id="4062651at2759"/>
<dbReference type="PROSITE" id="PS50011">
    <property type="entry name" value="PROTEIN_KINASE_DOM"/>
    <property type="match status" value="1"/>
</dbReference>
<name>A0A2Z6NVC4_TRISU</name>
<dbReference type="PANTHER" id="PTHR44329">
    <property type="entry name" value="SERINE/THREONINE-PROTEIN KINASE TNNI3K-RELATED"/>
    <property type="match status" value="1"/>
</dbReference>
<dbReference type="InterPro" id="IPR008271">
    <property type="entry name" value="Ser/Thr_kinase_AS"/>
</dbReference>
<keyword evidence="3" id="KW-1185">Reference proteome</keyword>
<accession>A0A2Z6NVC4</accession>
<dbReference type="EMBL" id="DF974321">
    <property type="protein sequence ID" value="GAU47506.1"/>
    <property type="molecule type" value="Genomic_DNA"/>
</dbReference>
<evidence type="ECO:0000259" key="1">
    <source>
        <dbReference type="PROSITE" id="PS50011"/>
    </source>
</evidence>
<reference evidence="3" key="1">
    <citation type="journal article" date="2017" name="Front. Plant Sci.">
        <title>Climate Clever Clovers: New Paradigm to Reduce the Environmental Footprint of Ruminants by Breeding Low Methanogenic Forages Utilizing Haplotype Variation.</title>
        <authorList>
            <person name="Kaur P."/>
            <person name="Appels R."/>
            <person name="Bayer P.E."/>
            <person name="Keeble-Gagnere G."/>
            <person name="Wang J."/>
            <person name="Hirakawa H."/>
            <person name="Shirasawa K."/>
            <person name="Vercoe P."/>
            <person name="Stefanova K."/>
            <person name="Durmic Z."/>
            <person name="Nichols P."/>
            <person name="Revell C."/>
            <person name="Isobe S.N."/>
            <person name="Edwards D."/>
            <person name="Erskine W."/>
        </authorList>
    </citation>
    <scope>NUCLEOTIDE SEQUENCE [LARGE SCALE GENOMIC DNA]</scope>
    <source>
        <strain evidence="3">cv. Daliak</strain>
    </source>
</reference>
<evidence type="ECO:0000313" key="2">
    <source>
        <dbReference type="EMBL" id="GAU47506.1"/>
    </source>
</evidence>
<sequence>MVHTFRYAYHPVAIKMLIPDRTEDAPQEYKAKFLRESKLLSKIEHNNVIKFIAASVEPSIIITELMEAMECLHANGIVHRDLKPGNLVLTEDRNHVKLADFGFARDDICDEMTCEAGTYRYMAPEQMSKDPLPKGAKKSYDHKADVYSFALVLWSMIKNQIPFKDMKDLMAAYATKNNIRPSLDDLPEDIVPLLQSCWVEDPKLRPEFKEITETLRKILLNIYTTKIDALPSVKENAEAGSKSEEESSKENENILKHDIETIEPNSGTNFVQYPTMDEIWFKNVVRGEVQSPLQSQSELRSGMQMSFHDLAEKKHKKKCMIKRWFAYFRSCLPLI</sequence>
<feature type="domain" description="Protein kinase" evidence="1">
    <location>
        <begin position="1"/>
        <end position="219"/>
    </location>
</feature>
<dbReference type="GO" id="GO:0005524">
    <property type="term" value="F:ATP binding"/>
    <property type="evidence" value="ECO:0007669"/>
    <property type="project" value="InterPro"/>
</dbReference>
<dbReference type="GO" id="GO:0004674">
    <property type="term" value="F:protein serine/threonine kinase activity"/>
    <property type="evidence" value="ECO:0007669"/>
    <property type="project" value="TreeGrafter"/>
</dbReference>
<organism evidence="2 3">
    <name type="scientific">Trifolium subterraneum</name>
    <name type="common">Subterranean clover</name>
    <dbReference type="NCBI Taxonomy" id="3900"/>
    <lineage>
        <taxon>Eukaryota</taxon>
        <taxon>Viridiplantae</taxon>
        <taxon>Streptophyta</taxon>
        <taxon>Embryophyta</taxon>
        <taxon>Tracheophyta</taxon>
        <taxon>Spermatophyta</taxon>
        <taxon>Magnoliopsida</taxon>
        <taxon>eudicotyledons</taxon>
        <taxon>Gunneridae</taxon>
        <taxon>Pentapetalae</taxon>
        <taxon>rosids</taxon>
        <taxon>fabids</taxon>
        <taxon>Fabales</taxon>
        <taxon>Fabaceae</taxon>
        <taxon>Papilionoideae</taxon>
        <taxon>50 kb inversion clade</taxon>
        <taxon>NPAAA clade</taxon>
        <taxon>Hologalegina</taxon>
        <taxon>IRL clade</taxon>
        <taxon>Trifolieae</taxon>
        <taxon>Trifolium</taxon>
    </lineage>
</organism>
<dbReference type="Gene3D" id="1.10.510.10">
    <property type="entry name" value="Transferase(Phosphotransferase) domain 1"/>
    <property type="match status" value="1"/>
</dbReference>
<dbReference type="SUPFAM" id="SSF56112">
    <property type="entry name" value="Protein kinase-like (PK-like)"/>
    <property type="match status" value="1"/>
</dbReference>
<proteinExistence type="predicted"/>
<gene>
    <name evidence="2" type="ORF">TSUD_367670</name>
</gene>
<dbReference type="Gene3D" id="3.30.200.20">
    <property type="entry name" value="Phosphorylase Kinase, domain 1"/>
    <property type="match status" value="1"/>
</dbReference>
<evidence type="ECO:0000313" key="3">
    <source>
        <dbReference type="Proteomes" id="UP000242715"/>
    </source>
</evidence>
<dbReference type="Proteomes" id="UP000242715">
    <property type="component" value="Unassembled WGS sequence"/>
</dbReference>